<evidence type="ECO:0000313" key="4">
    <source>
        <dbReference type="EMBL" id="PYE49910.1"/>
    </source>
</evidence>
<dbReference type="InterPro" id="IPR050879">
    <property type="entry name" value="Acyltransferase_3"/>
</dbReference>
<feature type="transmembrane region" description="Helical" evidence="2">
    <location>
        <begin position="119"/>
        <end position="141"/>
    </location>
</feature>
<dbReference type="GO" id="GO:0016747">
    <property type="term" value="F:acyltransferase activity, transferring groups other than amino-acyl groups"/>
    <property type="evidence" value="ECO:0007669"/>
    <property type="project" value="InterPro"/>
</dbReference>
<dbReference type="Gene3D" id="2.60.120.560">
    <property type="entry name" value="Exo-inulinase, domain 1"/>
    <property type="match status" value="2"/>
</dbReference>
<organism evidence="4 5">
    <name type="scientific">Deinococcus yavapaiensis KR-236</name>
    <dbReference type="NCBI Taxonomy" id="694435"/>
    <lineage>
        <taxon>Bacteria</taxon>
        <taxon>Thermotogati</taxon>
        <taxon>Deinococcota</taxon>
        <taxon>Deinococci</taxon>
        <taxon>Deinococcales</taxon>
        <taxon>Deinococcaceae</taxon>
        <taxon>Deinococcus</taxon>
    </lineage>
</organism>
<dbReference type="PANTHER" id="PTHR23028:SF53">
    <property type="entry name" value="ACYL_TRANSF_3 DOMAIN-CONTAINING PROTEIN"/>
    <property type="match status" value="1"/>
</dbReference>
<keyword evidence="2" id="KW-0812">Transmembrane</keyword>
<feature type="transmembrane region" description="Helical" evidence="2">
    <location>
        <begin position="175"/>
        <end position="198"/>
    </location>
</feature>
<dbReference type="Pfam" id="PF01757">
    <property type="entry name" value="Acyl_transf_3"/>
    <property type="match status" value="1"/>
</dbReference>
<feature type="transmembrane region" description="Helical" evidence="2">
    <location>
        <begin position="407"/>
        <end position="427"/>
    </location>
</feature>
<dbReference type="Proteomes" id="UP000248326">
    <property type="component" value="Unassembled WGS sequence"/>
</dbReference>
<reference evidence="4 5" key="1">
    <citation type="submission" date="2018-06" db="EMBL/GenBank/DDBJ databases">
        <title>Genomic Encyclopedia of Type Strains, Phase IV (KMG-IV): sequencing the most valuable type-strain genomes for metagenomic binning, comparative biology and taxonomic classification.</title>
        <authorList>
            <person name="Goeker M."/>
        </authorList>
    </citation>
    <scope>NUCLEOTIDE SEQUENCE [LARGE SCALE GENOMIC DNA]</scope>
    <source>
        <strain evidence="4 5">DSM 18048</strain>
    </source>
</reference>
<feature type="transmembrane region" description="Helical" evidence="2">
    <location>
        <begin position="346"/>
        <end position="367"/>
    </location>
</feature>
<dbReference type="PANTHER" id="PTHR23028">
    <property type="entry name" value="ACETYLTRANSFERASE"/>
    <property type="match status" value="1"/>
</dbReference>
<feature type="transmembrane region" description="Helical" evidence="2">
    <location>
        <begin position="249"/>
        <end position="267"/>
    </location>
</feature>
<keyword evidence="2" id="KW-0472">Membrane</keyword>
<feature type="transmembrane region" description="Helical" evidence="2">
    <location>
        <begin position="12"/>
        <end position="30"/>
    </location>
</feature>
<keyword evidence="5" id="KW-1185">Reference proteome</keyword>
<dbReference type="EMBL" id="QJSX01000021">
    <property type="protein sequence ID" value="PYE49910.1"/>
    <property type="molecule type" value="Genomic_DNA"/>
</dbReference>
<feature type="transmembrane region" description="Helical" evidence="2">
    <location>
        <begin position="50"/>
        <end position="69"/>
    </location>
</feature>
<dbReference type="RefSeq" id="WP_110888591.1">
    <property type="nucleotide sequence ID" value="NZ_QJSX01000021.1"/>
</dbReference>
<dbReference type="AlphaFoldDB" id="A0A318S6A0"/>
<sequence>MTTSPQPTATLHALTGLRFIAAVHVVLYHYGTRTFEGLPAWIVNILHAGYVGVTLFFVLSGFILTYVYLDADARRTVDARKFWIARVARIYPVYLLGLLLWLPFFLGKAGGNFISPLTAWITGVTAPVALQAWIPSAACVWNCPSWSVSVEGFFYLLFPLLVAVLYPRLRVSTPVSFALTFVGLWALSLLPPTIYLLAERTGAFHGQYEVWLAALKFNPLTRLPEFLMGITLGKFYLTRRAQGHTDIRAGTLLGPIVALLIVVIIAVSPRFPYVYLHNGMLAPLFAALIYALATNRGALTAALSVPLLVLLGEASYSLYVFHAPLWDWLYKFASGAGLQTNEGTSLPFLAAYLAIIVGVSVLAFRFIEIPARDALRNLLSGKPIRSAPKPRDASVPAVRFNPRRPEFLAGILVGLVAAGGFLLHPLFARAEKVRSSLPVAAPTTDEVGATGSLLDPARLAQGVEAAGWRPVGGQWTVSDGSVVQKQTQGYDLNLVSSGVYDAPYVFRVAFRLLSGNGGGVIFNAPNADSKNGAQLVRYTDDGSGIFWGRFDASGKFTGDGFAQTLPPEKAGRHVLELRVAESTYGIVLDGRELVANAPLRSPSGHIGLQTSVSSVAFDSAEVVKEGISKAQSVATPDASGKKAPARPDTSASTETPGTSTADTFRETFAAAPDKAGWSVLGGTWALKDGAFVETTEKGFDQVLRLDKVFTAPFTFSTTFRNLTGNGGGVVFGASDSTDRSGRHQVRFSDDGTALFWGYFDANGDFVGQGSAKTQAPGTAPHILRVDTTPKTYSLALDGTNVARDVPLRTPSGRVGLQSSAGTARFEAVEVTPGKATASSP</sequence>
<dbReference type="OrthoDB" id="9796461at2"/>
<comment type="caution">
    <text evidence="4">The sequence shown here is derived from an EMBL/GenBank/DDBJ whole genome shotgun (WGS) entry which is preliminary data.</text>
</comment>
<feature type="transmembrane region" description="Helical" evidence="2">
    <location>
        <begin position="273"/>
        <end position="293"/>
    </location>
</feature>
<dbReference type="InterPro" id="IPR002656">
    <property type="entry name" value="Acyl_transf_3_dom"/>
</dbReference>
<evidence type="ECO:0000256" key="2">
    <source>
        <dbReference type="SAM" id="Phobius"/>
    </source>
</evidence>
<name>A0A318S6A0_9DEIO</name>
<feature type="region of interest" description="Disordered" evidence="1">
    <location>
        <begin position="631"/>
        <end position="661"/>
    </location>
</feature>
<accession>A0A318S6A0</accession>
<feature type="transmembrane region" description="Helical" evidence="2">
    <location>
        <begin position="305"/>
        <end position="326"/>
    </location>
</feature>
<gene>
    <name evidence="4" type="ORF">DES52_12142</name>
</gene>
<keyword evidence="2" id="KW-1133">Transmembrane helix</keyword>
<evidence type="ECO:0000259" key="3">
    <source>
        <dbReference type="Pfam" id="PF01757"/>
    </source>
</evidence>
<evidence type="ECO:0000313" key="5">
    <source>
        <dbReference type="Proteomes" id="UP000248326"/>
    </source>
</evidence>
<feature type="compositionally biased region" description="Polar residues" evidence="1">
    <location>
        <begin position="649"/>
        <end position="661"/>
    </location>
</feature>
<evidence type="ECO:0000256" key="1">
    <source>
        <dbReference type="SAM" id="MobiDB-lite"/>
    </source>
</evidence>
<feature type="domain" description="Acyltransferase 3" evidence="3">
    <location>
        <begin position="12"/>
        <end position="363"/>
    </location>
</feature>
<feature type="transmembrane region" description="Helical" evidence="2">
    <location>
        <begin position="90"/>
        <end position="107"/>
    </location>
</feature>
<dbReference type="GO" id="GO:0016020">
    <property type="term" value="C:membrane"/>
    <property type="evidence" value="ECO:0007669"/>
    <property type="project" value="TreeGrafter"/>
</dbReference>
<proteinExistence type="predicted"/>
<protein>
    <submittedName>
        <fullName evidence="4">Peptidoglycan/LPS O-acetylase OafA/YrhL</fullName>
    </submittedName>
</protein>
<dbReference type="GO" id="GO:0000271">
    <property type="term" value="P:polysaccharide biosynthetic process"/>
    <property type="evidence" value="ECO:0007669"/>
    <property type="project" value="TreeGrafter"/>
</dbReference>
<feature type="transmembrane region" description="Helical" evidence="2">
    <location>
        <begin position="153"/>
        <end position="169"/>
    </location>
</feature>